<gene>
    <name evidence="9" type="ORF">KI387_043234</name>
</gene>
<dbReference type="PANTHER" id="PTHR27008:SF499">
    <property type="entry name" value="OS06G0581500 PROTEIN"/>
    <property type="match status" value="1"/>
</dbReference>
<comment type="caution">
    <text evidence="9">The sequence shown here is derived from an EMBL/GenBank/DDBJ whole genome shotgun (WGS) entry which is preliminary data.</text>
</comment>
<evidence type="ECO:0000256" key="3">
    <source>
        <dbReference type="ARBA" id="ARBA00022692"/>
    </source>
</evidence>
<sequence>RRHTSQKPFPSHVGPTKVSYEELVEATGGFMETNLLGVGNFGSVYKGILNTGTNIAVKVLNFQDEHARKSFITECN</sequence>
<dbReference type="GO" id="GO:0005524">
    <property type="term" value="F:ATP binding"/>
    <property type="evidence" value="ECO:0007669"/>
    <property type="project" value="UniProtKB-UniRule"/>
</dbReference>
<dbReference type="PROSITE" id="PS50011">
    <property type="entry name" value="PROTEIN_KINASE_DOM"/>
    <property type="match status" value="1"/>
</dbReference>
<dbReference type="InterPro" id="IPR011009">
    <property type="entry name" value="Kinase-like_dom_sf"/>
</dbReference>
<evidence type="ECO:0000256" key="4">
    <source>
        <dbReference type="ARBA" id="ARBA00022737"/>
    </source>
</evidence>
<evidence type="ECO:0000259" key="8">
    <source>
        <dbReference type="PROSITE" id="PS50011"/>
    </source>
</evidence>
<keyword evidence="4" id="KW-0677">Repeat</keyword>
<dbReference type="InterPro" id="IPR051809">
    <property type="entry name" value="Plant_receptor-like_S/T_kinase"/>
</dbReference>
<dbReference type="EMBL" id="JAHRHJ020003530">
    <property type="protein sequence ID" value="KAH9291573.1"/>
    <property type="molecule type" value="Genomic_DNA"/>
</dbReference>
<feature type="domain" description="Protein kinase" evidence="8">
    <location>
        <begin position="30"/>
        <end position="76"/>
    </location>
</feature>
<keyword evidence="6" id="KW-0472">Membrane</keyword>
<dbReference type="Proteomes" id="UP000824469">
    <property type="component" value="Unassembled WGS sequence"/>
</dbReference>
<dbReference type="InterPro" id="IPR000719">
    <property type="entry name" value="Prot_kinase_dom"/>
</dbReference>
<dbReference type="PANTHER" id="PTHR27008">
    <property type="entry name" value="OS04G0122200 PROTEIN"/>
    <property type="match status" value="1"/>
</dbReference>
<keyword evidence="3" id="KW-0812">Transmembrane</keyword>
<feature type="binding site" evidence="7">
    <location>
        <position position="58"/>
    </location>
    <ligand>
        <name>ATP</name>
        <dbReference type="ChEBI" id="CHEBI:30616"/>
    </ligand>
</feature>
<name>A0AA38C8J8_TAXCH</name>
<evidence type="ECO:0000256" key="2">
    <source>
        <dbReference type="ARBA" id="ARBA00022614"/>
    </source>
</evidence>
<accession>A0AA38C8J8</accession>
<proteinExistence type="predicted"/>
<dbReference type="GO" id="GO:0016020">
    <property type="term" value="C:membrane"/>
    <property type="evidence" value="ECO:0007669"/>
    <property type="project" value="UniProtKB-SubCell"/>
</dbReference>
<evidence type="ECO:0000256" key="6">
    <source>
        <dbReference type="ARBA" id="ARBA00023136"/>
    </source>
</evidence>
<dbReference type="SUPFAM" id="SSF56112">
    <property type="entry name" value="Protein kinase-like (PK-like)"/>
    <property type="match status" value="1"/>
</dbReference>
<keyword evidence="7" id="KW-0067">ATP-binding</keyword>
<keyword evidence="7" id="KW-0547">Nucleotide-binding</keyword>
<evidence type="ECO:0000313" key="10">
    <source>
        <dbReference type="Proteomes" id="UP000824469"/>
    </source>
</evidence>
<dbReference type="Gene3D" id="3.30.200.20">
    <property type="entry name" value="Phosphorylase Kinase, domain 1"/>
    <property type="match status" value="1"/>
</dbReference>
<keyword evidence="5" id="KW-1133">Transmembrane helix</keyword>
<keyword evidence="10" id="KW-1185">Reference proteome</keyword>
<comment type="subcellular location">
    <subcellularLocation>
        <location evidence="1">Membrane</location>
    </subcellularLocation>
</comment>
<protein>
    <recommendedName>
        <fullName evidence="8">Protein kinase domain-containing protein</fullName>
    </recommendedName>
</protein>
<feature type="non-terminal residue" evidence="9">
    <location>
        <position position="76"/>
    </location>
</feature>
<dbReference type="PROSITE" id="PS00107">
    <property type="entry name" value="PROTEIN_KINASE_ATP"/>
    <property type="match status" value="1"/>
</dbReference>
<dbReference type="OMA" id="FQDEHAR"/>
<dbReference type="GO" id="GO:0004672">
    <property type="term" value="F:protein kinase activity"/>
    <property type="evidence" value="ECO:0007669"/>
    <property type="project" value="InterPro"/>
</dbReference>
<reference evidence="9 10" key="1">
    <citation type="journal article" date="2021" name="Nat. Plants">
        <title>The Taxus genome provides insights into paclitaxel biosynthesis.</title>
        <authorList>
            <person name="Xiong X."/>
            <person name="Gou J."/>
            <person name="Liao Q."/>
            <person name="Li Y."/>
            <person name="Zhou Q."/>
            <person name="Bi G."/>
            <person name="Li C."/>
            <person name="Du R."/>
            <person name="Wang X."/>
            <person name="Sun T."/>
            <person name="Guo L."/>
            <person name="Liang H."/>
            <person name="Lu P."/>
            <person name="Wu Y."/>
            <person name="Zhang Z."/>
            <person name="Ro D.K."/>
            <person name="Shang Y."/>
            <person name="Huang S."/>
            <person name="Yan J."/>
        </authorList>
    </citation>
    <scope>NUCLEOTIDE SEQUENCE [LARGE SCALE GENOMIC DNA]</scope>
    <source>
        <strain evidence="9">Ta-2019</strain>
    </source>
</reference>
<evidence type="ECO:0000256" key="1">
    <source>
        <dbReference type="ARBA" id="ARBA00004370"/>
    </source>
</evidence>
<evidence type="ECO:0000313" key="9">
    <source>
        <dbReference type="EMBL" id="KAH9291573.1"/>
    </source>
</evidence>
<feature type="non-terminal residue" evidence="9">
    <location>
        <position position="1"/>
    </location>
</feature>
<organism evidence="9 10">
    <name type="scientific">Taxus chinensis</name>
    <name type="common">Chinese yew</name>
    <name type="synonym">Taxus wallichiana var. chinensis</name>
    <dbReference type="NCBI Taxonomy" id="29808"/>
    <lineage>
        <taxon>Eukaryota</taxon>
        <taxon>Viridiplantae</taxon>
        <taxon>Streptophyta</taxon>
        <taxon>Embryophyta</taxon>
        <taxon>Tracheophyta</taxon>
        <taxon>Spermatophyta</taxon>
        <taxon>Pinopsida</taxon>
        <taxon>Pinidae</taxon>
        <taxon>Conifers II</taxon>
        <taxon>Cupressales</taxon>
        <taxon>Taxaceae</taxon>
        <taxon>Taxus</taxon>
    </lineage>
</organism>
<dbReference type="InterPro" id="IPR017441">
    <property type="entry name" value="Protein_kinase_ATP_BS"/>
</dbReference>
<evidence type="ECO:0000256" key="7">
    <source>
        <dbReference type="PROSITE-ProRule" id="PRU10141"/>
    </source>
</evidence>
<evidence type="ECO:0000256" key="5">
    <source>
        <dbReference type="ARBA" id="ARBA00022989"/>
    </source>
</evidence>
<dbReference type="AlphaFoldDB" id="A0AA38C8J8"/>
<keyword evidence="2" id="KW-0433">Leucine-rich repeat</keyword>